<gene>
    <name evidence="3" type="ORF">PAPYR_1424</name>
</gene>
<name>A0ABQ8USX6_9EUKA</name>
<keyword evidence="2" id="KW-0812">Transmembrane</keyword>
<evidence type="ECO:0000313" key="4">
    <source>
        <dbReference type="Proteomes" id="UP001141327"/>
    </source>
</evidence>
<dbReference type="EMBL" id="JAPMOS010000004">
    <property type="protein sequence ID" value="KAJ4462234.1"/>
    <property type="molecule type" value="Genomic_DNA"/>
</dbReference>
<feature type="compositionally biased region" description="Polar residues" evidence="1">
    <location>
        <begin position="1"/>
        <end position="11"/>
    </location>
</feature>
<sequence length="275" mass="30467">MNSSTNKSTIPTAPRRKHERNELPTPFNCWLCHFWLDLHVGIIGTATLSAPWLESRLSGPLARLWTAITAFPTLLVFLLTRAVLLILPALVIGAFCGLPAPLTLAPAAPHHAWVEPAIQFICDLWGVTPGTSLTRPAMIAAAVTQYFCAGLVIFLSVLACLLPSLVVWRIVWEVTPWAGHGDYRKFLYALFAFTCTSLCGALWWMRPVRYLPLEVVGFDVAAMHLFAPLWCVASFLWLVAVALTEFALLRAVFRRLPALGRSLASILKPCRVKTH</sequence>
<organism evidence="3 4">
    <name type="scientific">Paratrimastix pyriformis</name>
    <dbReference type="NCBI Taxonomy" id="342808"/>
    <lineage>
        <taxon>Eukaryota</taxon>
        <taxon>Metamonada</taxon>
        <taxon>Preaxostyla</taxon>
        <taxon>Paratrimastigidae</taxon>
        <taxon>Paratrimastix</taxon>
    </lineage>
</organism>
<reference evidence="3" key="1">
    <citation type="journal article" date="2022" name="bioRxiv">
        <title>Genomics of Preaxostyla Flagellates Illuminates Evolutionary Transitions and the Path Towards Mitochondrial Loss.</title>
        <authorList>
            <person name="Novak L.V.F."/>
            <person name="Treitli S.C."/>
            <person name="Pyrih J."/>
            <person name="Halakuc P."/>
            <person name="Pipaliya S.V."/>
            <person name="Vacek V."/>
            <person name="Brzon O."/>
            <person name="Soukal P."/>
            <person name="Eme L."/>
            <person name="Dacks J.B."/>
            <person name="Karnkowska A."/>
            <person name="Elias M."/>
            <person name="Hampl V."/>
        </authorList>
    </citation>
    <scope>NUCLEOTIDE SEQUENCE</scope>
    <source>
        <strain evidence="3">RCP-MX</strain>
    </source>
</reference>
<dbReference type="Proteomes" id="UP001141327">
    <property type="component" value="Unassembled WGS sequence"/>
</dbReference>
<protein>
    <submittedName>
        <fullName evidence="3">Uncharacterized protein</fullName>
    </submittedName>
</protein>
<feature type="region of interest" description="Disordered" evidence="1">
    <location>
        <begin position="1"/>
        <end position="20"/>
    </location>
</feature>
<evidence type="ECO:0000256" key="1">
    <source>
        <dbReference type="SAM" id="MobiDB-lite"/>
    </source>
</evidence>
<proteinExistence type="predicted"/>
<evidence type="ECO:0000256" key="2">
    <source>
        <dbReference type="SAM" id="Phobius"/>
    </source>
</evidence>
<feature type="transmembrane region" description="Helical" evidence="2">
    <location>
        <begin position="34"/>
        <end position="53"/>
    </location>
</feature>
<feature type="transmembrane region" description="Helical" evidence="2">
    <location>
        <begin position="137"/>
        <end position="165"/>
    </location>
</feature>
<evidence type="ECO:0000313" key="3">
    <source>
        <dbReference type="EMBL" id="KAJ4462234.1"/>
    </source>
</evidence>
<feature type="transmembrane region" description="Helical" evidence="2">
    <location>
        <begin position="186"/>
        <end position="205"/>
    </location>
</feature>
<feature type="transmembrane region" description="Helical" evidence="2">
    <location>
        <begin position="74"/>
        <end position="100"/>
    </location>
</feature>
<keyword evidence="2" id="KW-1133">Transmembrane helix</keyword>
<accession>A0ABQ8USX6</accession>
<keyword evidence="2" id="KW-0472">Membrane</keyword>
<feature type="transmembrane region" description="Helical" evidence="2">
    <location>
        <begin position="225"/>
        <end position="253"/>
    </location>
</feature>
<keyword evidence="4" id="KW-1185">Reference proteome</keyword>
<comment type="caution">
    <text evidence="3">The sequence shown here is derived from an EMBL/GenBank/DDBJ whole genome shotgun (WGS) entry which is preliminary data.</text>
</comment>